<dbReference type="CDD" id="cd07043">
    <property type="entry name" value="STAS_anti-anti-sigma_factors"/>
    <property type="match status" value="1"/>
</dbReference>
<dbReference type="PANTHER" id="PTHR33495:SF2">
    <property type="entry name" value="ANTI-SIGMA FACTOR ANTAGONIST TM_1081-RELATED"/>
    <property type="match status" value="1"/>
</dbReference>
<dbReference type="InterPro" id="IPR036513">
    <property type="entry name" value="STAS_dom_sf"/>
</dbReference>
<dbReference type="PROSITE" id="PS50801">
    <property type="entry name" value="STAS"/>
    <property type="match status" value="1"/>
</dbReference>
<dbReference type="Pfam" id="PF01740">
    <property type="entry name" value="STAS"/>
    <property type="match status" value="1"/>
</dbReference>
<accession>A0ABT5V0Y4</accession>
<dbReference type="PANTHER" id="PTHR33495">
    <property type="entry name" value="ANTI-SIGMA FACTOR ANTAGONIST TM_1081-RELATED-RELATED"/>
    <property type="match status" value="1"/>
</dbReference>
<evidence type="ECO:0000313" key="4">
    <source>
        <dbReference type="EMBL" id="MDE1515318.1"/>
    </source>
</evidence>
<keyword evidence="5" id="KW-1185">Reference proteome</keyword>
<sequence length="114" mass="12741">MIMNFEMYSEKGVEIVVPVVRRLDASVAVAFKQQVLDVIGPNNHHLLLDFSHVDFIDSSCLGALVSILKSLNGKGDLVLCSLNSNILNLFKLTRMDRIFSIKDNRHDALKMLIG</sequence>
<proteinExistence type="inferred from homology"/>
<dbReference type="SUPFAM" id="SSF52091">
    <property type="entry name" value="SpoIIaa-like"/>
    <property type="match status" value="1"/>
</dbReference>
<dbReference type="InterPro" id="IPR002645">
    <property type="entry name" value="STAS_dom"/>
</dbReference>
<protein>
    <recommendedName>
        <fullName evidence="2">Anti-sigma factor antagonist</fullName>
    </recommendedName>
</protein>
<dbReference type="Proteomes" id="UP001216189">
    <property type="component" value="Unassembled WGS sequence"/>
</dbReference>
<name>A0ABT5V0Y4_9VIBR</name>
<reference evidence="4 5" key="1">
    <citation type="submission" date="2023-02" db="EMBL/GenBank/DDBJ databases">
        <title>Vibrio intestini sp. nov., a close relative of Vibrio cholerae isolated from the intestine of Healthy Culter dabryi.</title>
        <authorList>
            <person name="Wu N."/>
        </authorList>
    </citation>
    <scope>NUCLEOTIDE SEQUENCE [LARGE SCALE GENOMIC DNA]</scope>
    <source>
        <strain evidence="4 5">DSL-7</strain>
    </source>
</reference>
<evidence type="ECO:0000256" key="2">
    <source>
        <dbReference type="RuleBase" id="RU003749"/>
    </source>
</evidence>
<dbReference type="RefSeq" id="WP_274722949.1">
    <property type="nucleotide sequence ID" value="NZ_JARBFT010000008.1"/>
</dbReference>
<evidence type="ECO:0000259" key="3">
    <source>
        <dbReference type="PROSITE" id="PS50801"/>
    </source>
</evidence>
<dbReference type="NCBIfam" id="TIGR00377">
    <property type="entry name" value="ant_ant_sig"/>
    <property type="match status" value="1"/>
</dbReference>
<dbReference type="Gene3D" id="3.30.750.24">
    <property type="entry name" value="STAS domain"/>
    <property type="match status" value="1"/>
</dbReference>
<comment type="caution">
    <text evidence="4">The sequence shown here is derived from an EMBL/GenBank/DDBJ whole genome shotgun (WGS) entry which is preliminary data.</text>
</comment>
<evidence type="ECO:0000313" key="5">
    <source>
        <dbReference type="Proteomes" id="UP001216189"/>
    </source>
</evidence>
<feature type="domain" description="STAS" evidence="3">
    <location>
        <begin position="15"/>
        <end position="112"/>
    </location>
</feature>
<dbReference type="EMBL" id="JARBFT010000008">
    <property type="protein sequence ID" value="MDE1515318.1"/>
    <property type="molecule type" value="Genomic_DNA"/>
</dbReference>
<organism evidence="4 5">
    <name type="scientific">Vibrio chanodichtyis</name>
    <dbReference type="NCBI Taxonomy" id="3027932"/>
    <lineage>
        <taxon>Bacteria</taxon>
        <taxon>Pseudomonadati</taxon>
        <taxon>Pseudomonadota</taxon>
        <taxon>Gammaproteobacteria</taxon>
        <taxon>Vibrionales</taxon>
        <taxon>Vibrionaceae</taxon>
        <taxon>Vibrio</taxon>
    </lineage>
</organism>
<gene>
    <name evidence="4" type="ORF">PUN32_09880</name>
</gene>
<dbReference type="InterPro" id="IPR003658">
    <property type="entry name" value="Anti-sigma_ant"/>
</dbReference>
<comment type="similarity">
    <text evidence="1 2">Belongs to the anti-sigma-factor antagonist family.</text>
</comment>
<evidence type="ECO:0000256" key="1">
    <source>
        <dbReference type="ARBA" id="ARBA00009013"/>
    </source>
</evidence>